<proteinExistence type="predicted"/>
<dbReference type="RefSeq" id="WP_092679211.1">
    <property type="nucleotide sequence ID" value="NZ_FNMZ01000001.1"/>
</dbReference>
<dbReference type="STRING" id="356660.SAMN05444336_101118"/>
<evidence type="ECO:0000256" key="1">
    <source>
        <dbReference type="ARBA" id="ARBA00023027"/>
    </source>
</evidence>
<organism evidence="3 4">
    <name type="scientific">Albimonas donghaensis</name>
    <dbReference type="NCBI Taxonomy" id="356660"/>
    <lineage>
        <taxon>Bacteria</taxon>
        <taxon>Pseudomonadati</taxon>
        <taxon>Pseudomonadota</taxon>
        <taxon>Alphaproteobacteria</taxon>
        <taxon>Rhodobacterales</taxon>
        <taxon>Paracoccaceae</taxon>
        <taxon>Albimonas</taxon>
    </lineage>
</organism>
<reference evidence="3 4" key="1">
    <citation type="submission" date="2016-10" db="EMBL/GenBank/DDBJ databases">
        <authorList>
            <person name="de Groot N.N."/>
        </authorList>
    </citation>
    <scope>NUCLEOTIDE SEQUENCE [LARGE SCALE GENOMIC DNA]</scope>
    <source>
        <strain evidence="3 4">DSM 17890</strain>
    </source>
</reference>
<evidence type="ECO:0000313" key="4">
    <source>
        <dbReference type="Proteomes" id="UP000199118"/>
    </source>
</evidence>
<dbReference type="PANTHER" id="PTHR43574">
    <property type="entry name" value="EPIMERASE-RELATED"/>
    <property type="match status" value="1"/>
</dbReference>
<gene>
    <name evidence="3" type="ORF">SAMN05444336_101118</name>
</gene>
<feature type="domain" description="NAD-dependent epimerase/dehydratase" evidence="2">
    <location>
        <begin position="22"/>
        <end position="262"/>
    </location>
</feature>
<evidence type="ECO:0000259" key="2">
    <source>
        <dbReference type="Pfam" id="PF01370"/>
    </source>
</evidence>
<sequence length="359" mass="39106">MADTTTSRAPADLPADPIDGPVLVTGAAGFIGAALCEALLDRGCEVTGFDNLTPYYDPALKRHRLDRLEGRPGFAFRLGDLADREALGAAFDAAFPDPARPAYVVNLAAQAGVRYSIDNPHAYGEANLTGFLNVLEACRARATAHLVYASSSSVYGGNRKVPFAEGDGVDHPVSLYAATKKANELMAHAYADLYALPCTGLRFFTVYGPRGRPDMAYWKFAEAILAGRPIQVYNHGDMRRDFTHVDDIVEGVARLIPRPAAPDPDFDPARPNPATSWAPHRVFNIGNRRSERLMDMIATLEELLGREAVKEFLPMQPGDVQETSADVDALEAAVGFRPDTPLREGLATFVDWFRGWNGR</sequence>
<evidence type="ECO:0000313" key="3">
    <source>
        <dbReference type="EMBL" id="SDW09266.1"/>
    </source>
</evidence>
<dbReference type="AlphaFoldDB" id="A0A1H2QPZ0"/>
<dbReference type="InterPro" id="IPR036291">
    <property type="entry name" value="NAD(P)-bd_dom_sf"/>
</dbReference>
<dbReference type="InterPro" id="IPR001509">
    <property type="entry name" value="Epimerase_deHydtase"/>
</dbReference>
<name>A0A1H2QPZ0_9RHOB</name>
<dbReference type="EMBL" id="FNMZ01000001">
    <property type="protein sequence ID" value="SDW09266.1"/>
    <property type="molecule type" value="Genomic_DNA"/>
</dbReference>
<keyword evidence="4" id="KW-1185">Reference proteome</keyword>
<dbReference type="SUPFAM" id="SSF51735">
    <property type="entry name" value="NAD(P)-binding Rossmann-fold domains"/>
    <property type="match status" value="1"/>
</dbReference>
<keyword evidence="1" id="KW-0520">NAD</keyword>
<dbReference type="OrthoDB" id="9801785at2"/>
<dbReference type="Pfam" id="PF01370">
    <property type="entry name" value="Epimerase"/>
    <property type="match status" value="1"/>
</dbReference>
<accession>A0A1H2QPZ0</accession>
<dbReference type="PRINTS" id="PR01713">
    <property type="entry name" value="NUCEPIMERASE"/>
</dbReference>
<protein>
    <submittedName>
        <fullName evidence="3">UDP-glucuronate 4-epimerase</fullName>
    </submittedName>
</protein>
<dbReference type="Proteomes" id="UP000199118">
    <property type="component" value="Unassembled WGS sequence"/>
</dbReference>
<dbReference type="Gene3D" id="3.40.50.720">
    <property type="entry name" value="NAD(P)-binding Rossmann-like Domain"/>
    <property type="match status" value="1"/>
</dbReference>